<evidence type="ECO:0000259" key="5">
    <source>
        <dbReference type="PROSITE" id="PS50977"/>
    </source>
</evidence>
<evidence type="ECO:0000313" key="7">
    <source>
        <dbReference type="Proteomes" id="UP001501594"/>
    </source>
</evidence>
<dbReference type="EMBL" id="BAABAU010000001">
    <property type="protein sequence ID" value="GAA4266010.1"/>
    <property type="molecule type" value="Genomic_DNA"/>
</dbReference>
<dbReference type="SUPFAM" id="SSF46689">
    <property type="entry name" value="Homeodomain-like"/>
    <property type="match status" value="1"/>
</dbReference>
<evidence type="ECO:0000256" key="4">
    <source>
        <dbReference type="PROSITE-ProRule" id="PRU00335"/>
    </source>
</evidence>
<dbReference type="PRINTS" id="PR00455">
    <property type="entry name" value="HTHTETR"/>
</dbReference>
<dbReference type="PROSITE" id="PS50977">
    <property type="entry name" value="HTH_TETR_2"/>
    <property type="match status" value="1"/>
</dbReference>
<keyword evidence="2 4" id="KW-0238">DNA-binding</keyword>
<dbReference type="Gene3D" id="1.10.10.60">
    <property type="entry name" value="Homeodomain-like"/>
    <property type="match status" value="1"/>
</dbReference>
<evidence type="ECO:0000256" key="1">
    <source>
        <dbReference type="ARBA" id="ARBA00023015"/>
    </source>
</evidence>
<name>A0ABP8E1C2_9MICO</name>
<evidence type="ECO:0000313" key="6">
    <source>
        <dbReference type="EMBL" id="GAA4266010.1"/>
    </source>
</evidence>
<organism evidence="6 7">
    <name type="scientific">Frondihabitans peucedani</name>
    <dbReference type="NCBI Taxonomy" id="598626"/>
    <lineage>
        <taxon>Bacteria</taxon>
        <taxon>Bacillati</taxon>
        <taxon>Actinomycetota</taxon>
        <taxon>Actinomycetes</taxon>
        <taxon>Micrococcales</taxon>
        <taxon>Microbacteriaceae</taxon>
        <taxon>Frondihabitans</taxon>
    </lineage>
</organism>
<dbReference type="RefSeq" id="WP_344794857.1">
    <property type="nucleotide sequence ID" value="NZ_BAABAU010000001.1"/>
</dbReference>
<protein>
    <submittedName>
        <fullName evidence="6">TetR/AcrR family transcriptional regulator</fullName>
    </submittedName>
</protein>
<dbReference type="PANTHER" id="PTHR47506">
    <property type="entry name" value="TRANSCRIPTIONAL REGULATORY PROTEIN"/>
    <property type="match status" value="1"/>
</dbReference>
<dbReference type="Pfam" id="PF00440">
    <property type="entry name" value="TetR_N"/>
    <property type="match status" value="1"/>
</dbReference>
<evidence type="ECO:0000256" key="2">
    <source>
        <dbReference type="ARBA" id="ARBA00023125"/>
    </source>
</evidence>
<feature type="DNA-binding region" description="H-T-H motif" evidence="4">
    <location>
        <begin position="32"/>
        <end position="51"/>
    </location>
</feature>
<proteinExistence type="predicted"/>
<keyword evidence="7" id="KW-1185">Reference proteome</keyword>
<dbReference type="PANTHER" id="PTHR47506:SF7">
    <property type="entry name" value="TRANSCRIPTIONAL REGULATORY PROTEIN"/>
    <property type="match status" value="1"/>
</dbReference>
<gene>
    <name evidence="6" type="ORF">GCM10022256_16220</name>
</gene>
<comment type="caution">
    <text evidence="6">The sequence shown here is derived from an EMBL/GenBank/DDBJ whole genome shotgun (WGS) entry which is preliminary data.</text>
</comment>
<dbReference type="Proteomes" id="UP001501594">
    <property type="component" value="Unassembled WGS sequence"/>
</dbReference>
<dbReference type="InterPro" id="IPR001647">
    <property type="entry name" value="HTH_TetR"/>
</dbReference>
<dbReference type="InterPro" id="IPR036271">
    <property type="entry name" value="Tet_transcr_reg_TetR-rel_C_sf"/>
</dbReference>
<keyword evidence="3" id="KW-0804">Transcription</keyword>
<dbReference type="InterPro" id="IPR009057">
    <property type="entry name" value="Homeodomain-like_sf"/>
</dbReference>
<keyword evidence="1" id="KW-0805">Transcription regulation</keyword>
<dbReference type="SUPFAM" id="SSF48498">
    <property type="entry name" value="Tetracyclin repressor-like, C-terminal domain"/>
    <property type="match status" value="1"/>
</dbReference>
<feature type="domain" description="HTH tetR-type" evidence="5">
    <location>
        <begin position="9"/>
        <end position="69"/>
    </location>
</feature>
<dbReference type="Gene3D" id="1.10.357.10">
    <property type="entry name" value="Tetracycline Repressor, domain 2"/>
    <property type="match status" value="1"/>
</dbReference>
<reference evidence="7" key="1">
    <citation type="journal article" date="2019" name="Int. J. Syst. Evol. Microbiol.">
        <title>The Global Catalogue of Microorganisms (GCM) 10K type strain sequencing project: providing services to taxonomists for standard genome sequencing and annotation.</title>
        <authorList>
            <consortium name="The Broad Institute Genomics Platform"/>
            <consortium name="The Broad Institute Genome Sequencing Center for Infectious Disease"/>
            <person name="Wu L."/>
            <person name="Ma J."/>
        </authorList>
    </citation>
    <scope>NUCLEOTIDE SEQUENCE [LARGE SCALE GENOMIC DNA]</scope>
    <source>
        <strain evidence="7">JCM 17442</strain>
    </source>
</reference>
<evidence type="ECO:0000256" key="3">
    <source>
        <dbReference type="ARBA" id="ARBA00023163"/>
    </source>
</evidence>
<accession>A0ABP8E1C2</accession>
<sequence length="194" mass="20861">MRVSRAQAAAHRKAVIASAARLIRERGFDKPSIADFMKAAGLTHGGFYRQFRSKEALEREAFEQGVEESVTGFVAAAKAGPEGFLELVDGYLSAEHRDNKEDGCSVGALSPDLVRGKLELKEILAEAVRRMAAGIAEGQEQTESESAAIQSVTTMLGALMLSRAVVEADPALSDEILRAARQTLRSQGIQELDS</sequence>